<dbReference type="InterPro" id="IPR036249">
    <property type="entry name" value="Thioredoxin-like_sf"/>
</dbReference>
<accession>A0A2T0XHI3</accession>
<organism evidence="2 3">
    <name type="scientific">Jezberella montanilacus</name>
    <dbReference type="NCBI Taxonomy" id="323426"/>
    <lineage>
        <taxon>Bacteria</taxon>
        <taxon>Pseudomonadati</taxon>
        <taxon>Pseudomonadota</taxon>
        <taxon>Betaproteobacteria</taxon>
        <taxon>Burkholderiales</taxon>
        <taxon>Alcaligenaceae</taxon>
        <taxon>Jezberella</taxon>
    </lineage>
</organism>
<dbReference type="SUPFAM" id="SSF52833">
    <property type="entry name" value="Thioredoxin-like"/>
    <property type="match status" value="1"/>
</dbReference>
<reference evidence="2 3" key="1">
    <citation type="submission" date="2018-03" db="EMBL/GenBank/DDBJ databases">
        <title>Genomic Encyclopedia of Type Strains, Phase III (KMG-III): the genomes of soil and plant-associated and newly described type strains.</title>
        <authorList>
            <person name="Whitman W."/>
        </authorList>
    </citation>
    <scope>NUCLEOTIDE SEQUENCE [LARGE SCALE GENOMIC DNA]</scope>
    <source>
        <strain evidence="2 3">MWH-P2sevCIIIb</strain>
    </source>
</reference>
<feature type="transmembrane region" description="Helical" evidence="1">
    <location>
        <begin position="21"/>
        <end position="42"/>
    </location>
</feature>
<keyword evidence="1" id="KW-0472">Membrane</keyword>
<protein>
    <submittedName>
        <fullName evidence="2">Cytochrome oxidase Cu insertion factor (SCO1/SenC/PrrC family)</fullName>
    </submittedName>
</protein>
<name>A0A2T0XHI3_9BURK</name>
<gene>
    <name evidence="2" type="ORF">BCM14_1194</name>
</gene>
<evidence type="ECO:0000256" key="1">
    <source>
        <dbReference type="SAM" id="Phobius"/>
    </source>
</evidence>
<keyword evidence="1" id="KW-0812">Transmembrane</keyword>
<dbReference type="Proteomes" id="UP000238308">
    <property type="component" value="Unassembled WGS sequence"/>
</dbReference>
<keyword evidence="1" id="KW-1133">Transmembrane helix</keyword>
<dbReference type="OrthoDB" id="9180342at2"/>
<sequence>MSQINVGRSPTGPQGKSRSRLPLILIFLLSLAPVLAAVLVYFNPSLRPANSVAYGMLIDPQRPVPASGALVLTTIEGEPFDLATLNGKWVLATADSGQCGDDCAKKLFIWRNAHASQGKEVERLKRIWFITDDAPVPQKVLDAYKGTIMVRVKPEQLTVFLYPNDGKNPINKGINNFLWIIDPLGNLFIQYPEDADPSKIRDELRKLLTNSRIG</sequence>
<evidence type="ECO:0000313" key="2">
    <source>
        <dbReference type="EMBL" id="PRY98367.1"/>
    </source>
</evidence>
<dbReference type="RefSeq" id="WP_106227084.1">
    <property type="nucleotide sequence ID" value="NZ_PVTV01000012.1"/>
</dbReference>
<evidence type="ECO:0000313" key="3">
    <source>
        <dbReference type="Proteomes" id="UP000238308"/>
    </source>
</evidence>
<proteinExistence type="predicted"/>
<dbReference type="AlphaFoldDB" id="A0A2T0XHI3"/>
<comment type="caution">
    <text evidence="2">The sequence shown here is derived from an EMBL/GenBank/DDBJ whole genome shotgun (WGS) entry which is preliminary data.</text>
</comment>
<dbReference type="EMBL" id="PVTV01000012">
    <property type="protein sequence ID" value="PRY98367.1"/>
    <property type="molecule type" value="Genomic_DNA"/>
</dbReference>
<keyword evidence="3" id="KW-1185">Reference proteome</keyword>